<organism evidence="1">
    <name type="scientific">Myoviridae sp. ctPoO4</name>
    <dbReference type="NCBI Taxonomy" id="2827685"/>
    <lineage>
        <taxon>Viruses</taxon>
        <taxon>Duplodnaviria</taxon>
        <taxon>Heunggongvirae</taxon>
        <taxon>Uroviricota</taxon>
        <taxon>Caudoviricetes</taxon>
    </lineage>
</organism>
<protein>
    <submittedName>
        <fullName evidence="1">Uncharacterized protein</fullName>
    </submittedName>
</protein>
<proteinExistence type="predicted"/>
<evidence type="ECO:0000313" key="1">
    <source>
        <dbReference type="EMBL" id="DAF52068.1"/>
    </source>
</evidence>
<sequence>MLCAKIRCFFESTKYLATNLIQTLVLSELGTEYSTEEIIKNIQTLFM</sequence>
<reference evidence="1" key="1">
    <citation type="journal article" date="2021" name="Proc. Natl. Acad. Sci. U.S.A.">
        <title>A Catalog of Tens of Thousands of Viruses from Human Metagenomes Reveals Hidden Associations with Chronic Diseases.</title>
        <authorList>
            <person name="Tisza M.J."/>
            <person name="Buck C.B."/>
        </authorList>
    </citation>
    <scope>NUCLEOTIDE SEQUENCE</scope>
    <source>
        <strain evidence="1">CtPoO4</strain>
    </source>
</reference>
<dbReference type="EMBL" id="BK032629">
    <property type="protein sequence ID" value="DAF52068.1"/>
    <property type="molecule type" value="Genomic_DNA"/>
</dbReference>
<name>A0A8S5SLX5_9CAUD</name>
<accession>A0A8S5SLX5</accession>